<protein>
    <submittedName>
        <fullName evidence="1">Uncharacterized protein</fullName>
    </submittedName>
</protein>
<comment type="caution">
    <text evidence="1">The sequence shown here is derived from an EMBL/GenBank/DDBJ whole genome shotgun (WGS) entry which is preliminary data.</text>
</comment>
<dbReference type="Proteomes" id="UP001372338">
    <property type="component" value="Unassembled WGS sequence"/>
</dbReference>
<organism evidence="1 2">
    <name type="scientific">Crotalaria pallida</name>
    <name type="common">Smooth rattlebox</name>
    <name type="synonym">Crotalaria striata</name>
    <dbReference type="NCBI Taxonomy" id="3830"/>
    <lineage>
        <taxon>Eukaryota</taxon>
        <taxon>Viridiplantae</taxon>
        <taxon>Streptophyta</taxon>
        <taxon>Embryophyta</taxon>
        <taxon>Tracheophyta</taxon>
        <taxon>Spermatophyta</taxon>
        <taxon>Magnoliopsida</taxon>
        <taxon>eudicotyledons</taxon>
        <taxon>Gunneridae</taxon>
        <taxon>Pentapetalae</taxon>
        <taxon>rosids</taxon>
        <taxon>fabids</taxon>
        <taxon>Fabales</taxon>
        <taxon>Fabaceae</taxon>
        <taxon>Papilionoideae</taxon>
        <taxon>50 kb inversion clade</taxon>
        <taxon>genistoids sensu lato</taxon>
        <taxon>core genistoids</taxon>
        <taxon>Crotalarieae</taxon>
        <taxon>Crotalaria</taxon>
    </lineage>
</organism>
<reference evidence="1 2" key="1">
    <citation type="submission" date="2024-01" db="EMBL/GenBank/DDBJ databases">
        <title>The genomes of 5 underutilized Papilionoideae crops provide insights into root nodulation and disease resistanc.</title>
        <authorList>
            <person name="Yuan L."/>
        </authorList>
    </citation>
    <scope>NUCLEOTIDE SEQUENCE [LARGE SCALE GENOMIC DNA]</scope>
    <source>
        <strain evidence="1">ZHUSHIDOU_FW_LH</strain>
        <tissue evidence="1">Leaf</tissue>
    </source>
</reference>
<name>A0AAN9I7Q9_CROPI</name>
<evidence type="ECO:0000313" key="1">
    <source>
        <dbReference type="EMBL" id="KAK7267999.1"/>
    </source>
</evidence>
<dbReference type="AlphaFoldDB" id="A0AAN9I7Q9"/>
<gene>
    <name evidence="1" type="ORF">RIF29_20681</name>
</gene>
<accession>A0AAN9I7Q9</accession>
<keyword evidence="2" id="KW-1185">Reference proteome</keyword>
<proteinExistence type="predicted"/>
<sequence length="114" mass="11846">METQGKLKYDAGTAAGHPGLWRFSRWPVLSPLRGRVDEGVVVIDLGVGRTELRGGGEGKTVVHHGGMTVHCSGSSTGGCGIDEDRDNRAMVTGFAKMTSMTGGGDSIVAVCGDR</sequence>
<evidence type="ECO:0000313" key="2">
    <source>
        <dbReference type="Proteomes" id="UP001372338"/>
    </source>
</evidence>
<dbReference type="EMBL" id="JAYWIO010000004">
    <property type="protein sequence ID" value="KAK7267999.1"/>
    <property type="molecule type" value="Genomic_DNA"/>
</dbReference>